<dbReference type="PROSITE" id="PS50157">
    <property type="entry name" value="ZINC_FINGER_C2H2_2"/>
    <property type="match status" value="2"/>
</dbReference>
<dbReference type="PROSITE" id="PS00028">
    <property type="entry name" value="ZINC_FINGER_C2H2_1"/>
    <property type="match status" value="2"/>
</dbReference>
<keyword evidence="4" id="KW-0862">Zinc</keyword>
<evidence type="ECO:0000256" key="6">
    <source>
        <dbReference type="SAM" id="MobiDB-lite"/>
    </source>
</evidence>
<comment type="caution">
    <text evidence="8">The sequence shown here is derived from an EMBL/GenBank/DDBJ whole genome shotgun (WGS) entry which is preliminary data.</text>
</comment>
<dbReference type="SUPFAM" id="SSF52540">
    <property type="entry name" value="P-loop containing nucleoside triphosphate hydrolases"/>
    <property type="match status" value="1"/>
</dbReference>
<evidence type="ECO:0000256" key="3">
    <source>
        <dbReference type="ARBA" id="ARBA00022771"/>
    </source>
</evidence>
<evidence type="ECO:0000313" key="9">
    <source>
        <dbReference type="Proteomes" id="UP001174936"/>
    </source>
</evidence>
<name>A0AA39Y196_9PEZI</name>
<reference evidence="8" key="1">
    <citation type="submission" date="2023-06" db="EMBL/GenBank/DDBJ databases">
        <title>Genome-scale phylogeny and comparative genomics of the fungal order Sordariales.</title>
        <authorList>
            <consortium name="Lawrence Berkeley National Laboratory"/>
            <person name="Hensen N."/>
            <person name="Bonometti L."/>
            <person name="Westerberg I."/>
            <person name="Brannstrom I.O."/>
            <person name="Guillou S."/>
            <person name="Cros-Aarteil S."/>
            <person name="Calhoun S."/>
            <person name="Haridas S."/>
            <person name="Kuo A."/>
            <person name="Mondo S."/>
            <person name="Pangilinan J."/>
            <person name="Riley R."/>
            <person name="Labutti K."/>
            <person name="Andreopoulos B."/>
            <person name="Lipzen A."/>
            <person name="Chen C."/>
            <person name="Yanf M."/>
            <person name="Daum C."/>
            <person name="Ng V."/>
            <person name="Clum A."/>
            <person name="Steindorff A."/>
            <person name="Ohm R."/>
            <person name="Martin F."/>
            <person name="Silar P."/>
            <person name="Natvig D."/>
            <person name="Lalanne C."/>
            <person name="Gautier V."/>
            <person name="Ament-Velasquez S.L."/>
            <person name="Kruys A."/>
            <person name="Hutchinson M.I."/>
            <person name="Powell A.J."/>
            <person name="Barry K."/>
            <person name="Miller A.N."/>
            <person name="Grigoriev I.V."/>
            <person name="Debuchy R."/>
            <person name="Gladieux P."/>
            <person name="Thoren M.H."/>
            <person name="Johannesson H."/>
        </authorList>
    </citation>
    <scope>NUCLEOTIDE SEQUENCE</scope>
    <source>
        <strain evidence="8">SMH2532-1</strain>
    </source>
</reference>
<accession>A0AA39Y196</accession>
<protein>
    <recommendedName>
        <fullName evidence="7">C2H2-type domain-containing protein</fullName>
    </recommendedName>
</protein>
<keyword evidence="9" id="KW-1185">Reference proteome</keyword>
<dbReference type="Pfam" id="PF22939">
    <property type="entry name" value="WHD_GPIID"/>
    <property type="match status" value="1"/>
</dbReference>
<feature type="compositionally biased region" description="Low complexity" evidence="6">
    <location>
        <begin position="798"/>
        <end position="856"/>
    </location>
</feature>
<evidence type="ECO:0000256" key="5">
    <source>
        <dbReference type="PROSITE-ProRule" id="PRU00042"/>
    </source>
</evidence>
<gene>
    <name evidence="8" type="ORF">B0T16DRAFT_494972</name>
</gene>
<dbReference type="GO" id="GO:0008270">
    <property type="term" value="F:zinc ion binding"/>
    <property type="evidence" value="ECO:0007669"/>
    <property type="project" value="UniProtKB-KW"/>
</dbReference>
<feature type="region of interest" description="Disordered" evidence="6">
    <location>
        <begin position="780"/>
        <end position="856"/>
    </location>
</feature>
<dbReference type="EMBL" id="JAULSV010000005">
    <property type="protein sequence ID" value="KAK0644073.1"/>
    <property type="molecule type" value="Genomic_DNA"/>
</dbReference>
<evidence type="ECO:0000256" key="2">
    <source>
        <dbReference type="ARBA" id="ARBA00022737"/>
    </source>
</evidence>
<feature type="domain" description="C2H2-type" evidence="7">
    <location>
        <begin position="1023"/>
        <end position="1050"/>
    </location>
</feature>
<keyword evidence="1" id="KW-0479">Metal-binding</keyword>
<organism evidence="8 9">
    <name type="scientific">Cercophora newfieldiana</name>
    <dbReference type="NCBI Taxonomy" id="92897"/>
    <lineage>
        <taxon>Eukaryota</taxon>
        <taxon>Fungi</taxon>
        <taxon>Dikarya</taxon>
        <taxon>Ascomycota</taxon>
        <taxon>Pezizomycotina</taxon>
        <taxon>Sordariomycetes</taxon>
        <taxon>Sordariomycetidae</taxon>
        <taxon>Sordariales</taxon>
        <taxon>Lasiosphaeriaceae</taxon>
        <taxon>Cercophora</taxon>
    </lineage>
</organism>
<sequence length="1077" mass="124508">MNGNMEEHVETSAADVLRAALDDFQSALIQTHRDTFPGKDLRYVKLKILKIQHHQERVKGMMNFSRISFYLERFAEFDSLCKSINIPNIEPTELSSFIWGPSAFILEEDSNVLNIVLDAYQKFGKRIPRLESYADFIKDRPAMAKSIAFMYHDLLQFYKQIIKLLLSRSWKKTFVFDWRDYGESFESLLSSFDEHGSVLKRLSDEWRKQRTAESLTSLAQTSEETRRRANDSVLRQNRLLNSSNELNARLSNHADQFTRFCQETMRQYEQTRIEMFRLAEREEEKRKEEQKATILTWLKTPGECQSSYHEMFLEVRNKFPETAVWILEENKMFNWMNEEIPTHSVMWLNGKKGAGKTILASTIIQQCMNIPNFKTSYFYCREHDSSVNTAAAVLKGILRQLLVHTQDPLPTCVAKKSNSPEEVLVSIDTIKSLLELFCDCDMNQFIVIDGLDELKMVEVKPIVKFWQAMADRCENYRPGKIRVLFISQDASDIRKLMQNANADIFDLPHDKSSADIDRYILAQFDSLQEKFDLTDAETREARSQISARSEGMFLYATLTMDNLFKQPNVRAIKEELKSTNIPSDLEHAYHKIIDRLERESVRSQWVMAKKIFGLLAGAKRPLKWYELQAALSLEVSASGEVKMDYHSNQLRNDIRETCGTLVQVVEKNRVEFIHSTTRFFVLRSEHLNEATIECELTTLCMNYLTLECFSPGLNSNDIGHYIWNGDYALQDYAISKWKHHLETMIETTAKFLAENPDYQKSIADALTRFLAFHKDSIVAAAEEKPPPRPRQSRLSIRPSQASPTSSQSSLHGFSSSTQGLSPPCTQQSSSRSPTPLPSQPSQLPQPSQAAPAQQPGQPVDFCQAFVGTSLYPLLLELWTHVQKHENGDYKERHKVSLPHLGESLESIRTEIEELAERSGRQRDGTLSEKLSSFYGDNHYKCQRVKCDYFHEGFSNKTALKNHSDRHDRPFQCPVSSCSSGAFGFSTNKDKDKHIRFYHPEESDQPARFHLEPTENRQTAEAKFECEICHKRFTRLSIKKDHVDAHYGERKHACETCGKRFTRANDRNRHRKIHVRKR</sequence>
<dbReference type="SUPFAM" id="SSF57667">
    <property type="entry name" value="beta-beta-alpha zinc fingers"/>
    <property type="match status" value="1"/>
</dbReference>
<keyword evidence="3 5" id="KW-0863">Zinc-finger</keyword>
<dbReference type="PANTHER" id="PTHR10039:SF14">
    <property type="entry name" value="NACHT DOMAIN-CONTAINING PROTEIN"/>
    <property type="match status" value="1"/>
</dbReference>
<evidence type="ECO:0000313" key="8">
    <source>
        <dbReference type="EMBL" id="KAK0644073.1"/>
    </source>
</evidence>
<feature type="domain" description="C2H2-type" evidence="7">
    <location>
        <begin position="1051"/>
        <end position="1077"/>
    </location>
</feature>
<dbReference type="Proteomes" id="UP001174936">
    <property type="component" value="Unassembled WGS sequence"/>
</dbReference>
<evidence type="ECO:0000256" key="1">
    <source>
        <dbReference type="ARBA" id="ARBA00022723"/>
    </source>
</evidence>
<dbReference type="Gene3D" id="3.40.50.300">
    <property type="entry name" value="P-loop containing nucleotide triphosphate hydrolases"/>
    <property type="match status" value="1"/>
</dbReference>
<keyword evidence="2" id="KW-0677">Repeat</keyword>
<dbReference type="SMART" id="SM00355">
    <property type="entry name" value="ZnF_C2H2"/>
    <property type="match status" value="4"/>
</dbReference>
<dbReference type="AlphaFoldDB" id="A0AA39Y196"/>
<dbReference type="InterPro" id="IPR054471">
    <property type="entry name" value="GPIID_WHD"/>
</dbReference>
<dbReference type="InterPro" id="IPR036236">
    <property type="entry name" value="Znf_C2H2_sf"/>
</dbReference>
<evidence type="ECO:0000256" key="4">
    <source>
        <dbReference type="ARBA" id="ARBA00022833"/>
    </source>
</evidence>
<dbReference type="InterPro" id="IPR013087">
    <property type="entry name" value="Znf_C2H2_type"/>
</dbReference>
<evidence type="ECO:0000259" key="7">
    <source>
        <dbReference type="PROSITE" id="PS50157"/>
    </source>
</evidence>
<dbReference type="FunFam" id="3.30.160.60:FF:000110">
    <property type="entry name" value="Zinc finger protein-like"/>
    <property type="match status" value="1"/>
</dbReference>
<proteinExistence type="predicted"/>
<dbReference type="InterPro" id="IPR027417">
    <property type="entry name" value="P-loop_NTPase"/>
</dbReference>
<dbReference type="Pfam" id="PF24883">
    <property type="entry name" value="NPHP3_N"/>
    <property type="match status" value="1"/>
</dbReference>
<dbReference type="Gene3D" id="3.30.160.60">
    <property type="entry name" value="Classic Zinc Finger"/>
    <property type="match status" value="1"/>
</dbReference>
<dbReference type="PANTHER" id="PTHR10039">
    <property type="entry name" value="AMELOGENIN"/>
    <property type="match status" value="1"/>
</dbReference>
<dbReference type="InterPro" id="IPR056884">
    <property type="entry name" value="NPHP3-like_N"/>
</dbReference>